<dbReference type="EMBL" id="KZ309172">
    <property type="protein sequence ID" value="KAG8237449.1"/>
    <property type="molecule type" value="Genomic_DNA"/>
</dbReference>
<evidence type="ECO:0000256" key="2">
    <source>
        <dbReference type="ARBA" id="ARBA00022753"/>
    </source>
</evidence>
<dbReference type="GO" id="GO:0055037">
    <property type="term" value="C:recycling endosome"/>
    <property type="evidence" value="ECO:0007669"/>
    <property type="project" value="UniProtKB-SubCell"/>
</dbReference>
<protein>
    <recommendedName>
        <fullName evidence="3">C2 domain-containing protein</fullName>
    </recommendedName>
</protein>
<dbReference type="PANTHER" id="PTHR15746:SF23">
    <property type="entry name" value="RAB11 INTERACTING PROTEIN, ISOFORM A"/>
    <property type="match status" value="1"/>
</dbReference>
<dbReference type="GO" id="GO:0045055">
    <property type="term" value="P:regulated exocytosis"/>
    <property type="evidence" value="ECO:0007669"/>
    <property type="project" value="TreeGrafter"/>
</dbReference>
<reference evidence="4" key="1">
    <citation type="submission" date="2013-04" db="EMBL/GenBank/DDBJ databases">
        <authorList>
            <person name="Qu J."/>
            <person name="Murali S.C."/>
            <person name="Bandaranaike D."/>
            <person name="Bellair M."/>
            <person name="Blankenburg K."/>
            <person name="Chao H."/>
            <person name="Dinh H."/>
            <person name="Doddapaneni H."/>
            <person name="Downs B."/>
            <person name="Dugan-Rocha S."/>
            <person name="Elkadiri S."/>
            <person name="Gnanaolivu R.D."/>
            <person name="Hernandez B."/>
            <person name="Javaid M."/>
            <person name="Jayaseelan J.C."/>
            <person name="Lee S."/>
            <person name="Li M."/>
            <person name="Ming W."/>
            <person name="Munidasa M."/>
            <person name="Muniz J."/>
            <person name="Nguyen L."/>
            <person name="Ongeri F."/>
            <person name="Osuji N."/>
            <person name="Pu L.-L."/>
            <person name="Puazo M."/>
            <person name="Qu C."/>
            <person name="Quiroz J."/>
            <person name="Raj R."/>
            <person name="Weissenberger G."/>
            <person name="Xin Y."/>
            <person name="Zou X."/>
            <person name="Han Y."/>
            <person name="Richards S."/>
            <person name="Worley K."/>
            <person name="Muzny D."/>
            <person name="Gibbs R."/>
        </authorList>
    </citation>
    <scope>NUCLEOTIDE SEQUENCE</scope>
    <source>
        <strain evidence="4">Sampled in the wild</strain>
    </source>
</reference>
<dbReference type="FunFam" id="2.60.40.150:FF:000151">
    <property type="entry name" value="Rab11 family-interacting protein 1"/>
    <property type="match status" value="1"/>
</dbReference>
<feature type="domain" description="C2" evidence="3">
    <location>
        <begin position="8"/>
        <end position="123"/>
    </location>
</feature>
<evidence type="ECO:0000313" key="4">
    <source>
        <dbReference type="EMBL" id="KAG8237449.1"/>
    </source>
</evidence>
<keyword evidence="2" id="KW-0967">Endosome</keyword>
<comment type="subcellular location">
    <subcellularLocation>
        <location evidence="1">Recycling endosome</location>
    </subcellularLocation>
</comment>
<dbReference type="GO" id="GO:0031267">
    <property type="term" value="F:small GTPase binding"/>
    <property type="evidence" value="ECO:0007669"/>
    <property type="project" value="InterPro"/>
</dbReference>
<dbReference type="AlphaFoldDB" id="A0A8K0KNB0"/>
<dbReference type="SUPFAM" id="SSF49562">
    <property type="entry name" value="C2 domain (Calcium/lipid-binding domain, CaLB)"/>
    <property type="match status" value="1"/>
</dbReference>
<reference evidence="4" key="2">
    <citation type="submission" date="2017-10" db="EMBL/GenBank/DDBJ databases">
        <title>Ladona fulva Genome sequencing and assembly.</title>
        <authorList>
            <person name="Murali S."/>
            <person name="Richards S."/>
            <person name="Bandaranaike D."/>
            <person name="Bellair M."/>
            <person name="Blankenburg K."/>
            <person name="Chao H."/>
            <person name="Dinh H."/>
            <person name="Doddapaneni H."/>
            <person name="Dugan-Rocha S."/>
            <person name="Elkadiri S."/>
            <person name="Gnanaolivu R."/>
            <person name="Hernandez B."/>
            <person name="Skinner E."/>
            <person name="Javaid M."/>
            <person name="Lee S."/>
            <person name="Li M."/>
            <person name="Ming W."/>
            <person name="Munidasa M."/>
            <person name="Muniz J."/>
            <person name="Nguyen L."/>
            <person name="Hughes D."/>
            <person name="Osuji N."/>
            <person name="Pu L.-L."/>
            <person name="Puazo M."/>
            <person name="Qu C."/>
            <person name="Quiroz J."/>
            <person name="Raj R."/>
            <person name="Weissenberger G."/>
            <person name="Xin Y."/>
            <person name="Zou X."/>
            <person name="Han Y."/>
            <person name="Worley K."/>
            <person name="Muzny D."/>
            <person name="Gibbs R."/>
        </authorList>
    </citation>
    <scope>NUCLEOTIDE SEQUENCE</scope>
    <source>
        <strain evidence="4">Sampled in the wild</strain>
    </source>
</reference>
<gene>
    <name evidence="4" type="ORF">J437_LFUL015977</name>
</gene>
<dbReference type="Gene3D" id="2.60.40.150">
    <property type="entry name" value="C2 domain"/>
    <property type="match status" value="1"/>
</dbReference>
<evidence type="ECO:0000256" key="1">
    <source>
        <dbReference type="ARBA" id="ARBA00004172"/>
    </source>
</evidence>
<evidence type="ECO:0000259" key="3">
    <source>
        <dbReference type="PROSITE" id="PS50004"/>
    </source>
</evidence>
<sequence>MTRKNWLTLRCIQFTMWSPTHVLVTVHRARNLIAKGKNGTNDAFVTIGLGKSKFRTSVKYNSSDIVEWHEECELPIPKQGNTAQIVLTALHRSSVGIADEFLGMVSILLSDLDFYERPKNRWYKLENKPGKDNNKVRGELEVKVAFSVVALDDAAKKEKHKASLGQLSHMAHSVGEFVT</sequence>
<dbReference type="SMART" id="SM00239">
    <property type="entry name" value="C2"/>
    <property type="match status" value="1"/>
</dbReference>
<dbReference type="Proteomes" id="UP000792457">
    <property type="component" value="Unassembled WGS sequence"/>
</dbReference>
<keyword evidence="5" id="KW-1185">Reference proteome</keyword>
<dbReference type="InterPro" id="IPR035892">
    <property type="entry name" value="C2_domain_sf"/>
</dbReference>
<dbReference type="InterPro" id="IPR000008">
    <property type="entry name" value="C2_dom"/>
</dbReference>
<dbReference type="PANTHER" id="PTHR15746">
    <property type="entry name" value="RAB11-RELATED"/>
    <property type="match status" value="1"/>
</dbReference>
<accession>A0A8K0KNB0</accession>
<dbReference type="Pfam" id="PF00168">
    <property type="entry name" value="C2"/>
    <property type="match status" value="1"/>
</dbReference>
<dbReference type="OrthoDB" id="8956628at2759"/>
<dbReference type="PROSITE" id="PS50004">
    <property type="entry name" value="C2"/>
    <property type="match status" value="1"/>
</dbReference>
<evidence type="ECO:0000313" key="5">
    <source>
        <dbReference type="Proteomes" id="UP000792457"/>
    </source>
</evidence>
<organism evidence="4 5">
    <name type="scientific">Ladona fulva</name>
    <name type="common">Scarce chaser dragonfly</name>
    <name type="synonym">Libellula fulva</name>
    <dbReference type="NCBI Taxonomy" id="123851"/>
    <lineage>
        <taxon>Eukaryota</taxon>
        <taxon>Metazoa</taxon>
        <taxon>Ecdysozoa</taxon>
        <taxon>Arthropoda</taxon>
        <taxon>Hexapoda</taxon>
        <taxon>Insecta</taxon>
        <taxon>Pterygota</taxon>
        <taxon>Palaeoptera</taxon>
        <taxon>Odonata</taxon>
        <taxon>Epiprocta</taxon>
        <taxon>Anisoptera</taxon>
        <taxon>Libelluloidea</taxon>
        <taxon>Libellulidae</taxon>
        <taxon>Ladona</taxon>
    </lineage>
</organism>
<dbReference type="InterPro" id="IPR037789">
    <property type="entry name" value="FIP_classI"/>
</dbReference>
<proteinExistence type="predicted"/>
<comment type="caution">
    <text evidence="4">The sequence shown here is derived from an EMBL/GenBank/DDBJ whole genome shotgun (WGS) entry which is preliminary data.</text>
</comment>
<name>A0A8K0KNB0_LADFU</name>